<dbReference type="PANTHER" id="PTHR45737">
    <property type="entry name" value="VON WILLEBRAND FACTOR A DOMAIN-CONTAINING PROTEIN 5A"/>
    <property type="match status" value="1"/>
</dbReference>
<dbReference type="Proteomes" id="UP000070121">
    <property type="component" value="Unassembled WGS sequence"/>
</dbReference>
<dbReference type="SUPFAM" id="SSF53300">
    <property type="entry name" value="vWA-like"/>
    <property type="match status" value="1"/>
</dbReference>
<dbReference type="PANTHER" id="PTHR45737:SF4">
    <property type="entry name" value="VON WILLEBRAND DOMAIN PROTEIN (AFU_ORTHOLOGUE AFUA_4G01160)"/>
    <property type="match status" value="1"/>
</dbReference>
<evidence type="ECO:0000256" key="1">
    <source>
        <dbReference type="SAM" id="MobiDB-lite"/>
    </source>
</evidence>
<dbReference type="OrthoDB" id="5243981at2759"/>
<dbReference type="EMBL" id="JFFI01002087">
    <property type="protein sequence ID" value="KXH43872.1"/>
    <property type="molecule type" value="Genomic_DNA"/>
</dbReference>
<accession>A0A135T6V5</accession>
<organism evidence="3 4">
    <name type="scientific">Colletotrichum salicis</name>
    <dbReference type="NCBI Taxonomy" id="1209931"/>
    <lineage>
        <taxon>Eukaryota</taxon>
        <taxon>Fungi</taxon>
        <taxon>Dikarya</taxon>
        <taxon>Ascomycota</taxon>
        <taxon>Pezizomycotina</taxon>
        <taxon>Sordariomycetes</taxon>
        <taxon>Hypocreomycetidae</taxon>
        <taxon>Glomerellales</taxon>
        <taxon>Glomerellaceae</taxon>
        <taxon>Colletotrichum</taxon>
        <taxon>Colletotrichum acutatum species complex</taxon>
    </lineage>
</organism>
<dbReference type="AlphaFoldDB" id="A0A135T6V5"/>
<evidence type="ECO:0000313" key="4">
    <source>
        <dbReference type="Proteomes" id="UP000070121"/>
    </source>
</evidence>
<dbReference type="STRING" id="1209931.A0A135T6V5"/>
<comment type="caution">
    <text evidence="3">The sequence shown here is derived from an EMBL/GenBank/DDBJ whole genome shotgun (WGS) entry which is preliminary data.</text>
</comment>
<protein>
    <submittedName>
        <fullName evidence="3">von Willebrand domain-containing protein</fullName>
    </submittedName>
</protein>
<dbReference type="InterPro" id="IPR036465">
    <property type="entry name" value="vWFA_dom_sf"/>
</dbReference>
<dbReference type="Pfam" id="PF13768">
    <property type="entry name" value="VWA_3"/>
    <property type="match status" value="1"/>
</dbReference>
<dbReference type="SMART" id="SM00327">
    <property type="entry name" value="VWA"/>
    <property type="match status" value="1"/>
</dbReference>
<feature type="region of interest" description="Disordered" evidence="1">
    <location>
        <begin position="1"/>
        <end position="22"/>
    </location>
</feature>
<evidence type="ECO:0000259" key="2">
    <source>
        <dbReference type="PROSITE" id="PS50234"/>
    </source>
</evidence>
<dbReference type="Gene3D" id="3.40.50.410">
    <property type="entry name" value="von Willebrand factor, type A domain"/>
    <property type="match status" value="1"/>
</dbReference>
<name>A0A135T6V5_9PEZI</name>
<keyword evidence="4" id="KW-1185">Reference proteome</keyword>
<dbReference type="PROSITE" id="PS50234">
    <property type="entry name" value="VWFA"/>
    <property type="match status" value="1"/>
</dbReference>
<proteinExistence type="predicted"/>
<sequence>MSIAPRYEDMGHHGQRTKTESEGLSIGVRIEDRVRSLFDLNKNIGKVRTTASPAPTYTIVEYFTETAIMDEDFTVTIQSSLDYLICSRATLSPPNKYGLAALMINLKPAEVFMAGRLENFDGEIIFLLDRSGSMDWNTARNKRTKMSTLRESMPLSLASLPTTCHLNIVSFGNNAEFLWERSQPYNQNTLDDARSYVRGLEANLGGTELLHALRKVVESKRHTESSTQIVIVTDGEVALEEVLTFVWETRQKLGDSIRFFALGIGERVPHRIINRIGEFGRGYGDLMLTYGLMLKTWIREVDLGPGFTRQDLYTDGFMDKHIGTEIRDSRAACFVQAPFPTPCLHPFAFLSVFLLLDLRSRAAPTKVTLRAASHSGDIELKHELNIDTTSNDISTVKHLAVRASLLDLEAQLSRRVASRVQEYNAKMNAGSEDMVDEVELYKAEFIQGAVNDILDPEGFERHMSPRGVVMPAGLGMLHMDGMDSESEGSDNTDLQRADGLFIPNDVFRQKMSDYFSKNMTASIKRIVASTPSDTPYGSIKILWSITRIAETLMVVHLLRTYVAQRREVWRMMVYKAISAVPATLRSMNEDDVKEPRSPKKFLVASSMHSYYEKCAEFKMMTSGLQVCPFWLAEERFKKCRYCRKRGNAEGTGYGTNSGGPDGASTRLCCAKVGCSFMVEGLASFGQLWTHKVNEGHLDGTPTFAVQ</sequence>
<feature type="domain" description="VWFA" evidence="2">
    <location>
        <begin position="123"/>
        <end position="326"/>
    </location>
</feature>
<feature type="compositionally biased region" description="Basic and acidic residues" evidence="1">
    <location>
        <begin position="1"/>
        <end position="21"/>
    </location>
</feature>
<reference evidence="3 4" key="1">
    <citation type="submission" date="2014-02" db="EMBL/GenBank/DDBJ databases">
        <title>The genome sequence of Colletotrichum salicis CBS 607.94.</title>
        <authorList>
            <person name="Baroncelli R."/>
            <person name="Thon M.R."/>
        </authorList>
    </citation>
    <scope>NUCLEOTIDE SEQUENCE [LARGE SCALE GENOMIC DNA]</scope>
    <source>
        <strain evidence="3 4">CBS 607.94</strain>
    </source>
</reference>
<dbReference type="InterPro" id="IPR002035">
    <property type="entry name" value="VWF_A"/>
</dbReference>
<evidence type="ECO:0000313" key="3">
    <source>
        <dbReference type="EMBL" id="KXH43872.1"/>
    </source>
</evidence>
<gene>
    <name evidence="3" type="ORF">CSAL01_01788</name>
</gene>